<proteinExistence type="predicted"/>
<dbReference type="EMBL" id="JACAZH010000015">
    <property type="protein sequence ID" value="KAF7349782.1"/>
    <property type="molecule type" value="Genomic_DNA"/>
</dbReference>
<reference evidence="1" key="1">
    <citation type="submission" date="2020-05" db="EMBL/GenBank/DDBJ databases">
        <title>Mycena genomes resolve the evolution of fungal bioluminescence.</title>
        <authorList>
            <person name="Tsai I.J."/>
        </authorList>
    </citation>
    <scope>NUCLEOTIDE SEQUENCE</scope>
    <source>
        <strain evidence="1">160909Yilan</strain>
    </source>
</reference>
<keyword evidence="2" id="KW-1185">Reference proteome</keyword>
<comment type="caution">
    <text evidence="1">The sequence shown here is derived from an EMBL/GenBank/DDBJ whole genome shotgun (WGS) entry which is preliminary data.</text>
</comment>
<gene>
    <name evidence="1" type="ORF">MSAN_01705400</name>
</gene>
<dbReference type="AlphaFoldDB" id="A0A8H7CVJ8"/>
<dbReference type="OrthoDB" id="2946512at2759"/>
<accession>A0A8H7CVJ8</accession>
<name>A0A8H7CVJ8_9AGAR</name>
<evidence type="ECO:0000313" key="2">
    <source>
        <dbReference type="Proteomes" id="UP000623467"/>
    </source>
</evidence>
<sequence>MSSKIAGPVIVMSEGLLFRCTSLDICHWQLHEIPDEILSTSRVTGKFWRRPAGVSAYAIVRDQCEQPVKIKIIPSLSSISIRCFWFQACTLIVVNAESTQSLHLGTVGSPLAEHSMPGSELSETLPLVTLPALRRVHLNTTTINASVVADFLVRHPSVTFLAYEPPETDIRPTIVLNPPVTHRELTHIQVSDPIHIPTILDSTGASPALADVSFPYIRGDLRIQTAAFALGFAFRRLAVHPRPVALTLTLRPPMSRRPLDSAEIAAAESLHCVVRIVAECPSTSDARALLPWLGKLPALARVEFRVGRGVFRWGNARDPQTSGTLRFLDDAMEALPRVAEVMVREVSGAG</sequence>
<protein>
    <submittedName>
        <fullName evidence="1">Uncharacterized protein</fullName>
    </submittedName>
</protein>
<evidence type="ECO:0000313" key="1">
    <source>
        <dbReference type="EMBL" id="KAF7349782.1"/>
    </source>
</evidence>
<organism evidence="1 2">
    <name type="scientific">Mycena sanguinolenta</name>
    <dbReference type="NCBI Taxonomy" id="230812"/>
    <lineage>
        <taxon>Eukaryota</taxon>
        <taxon>Fungi</taxon>
        <taxon>Dikarya</taxon>
        <taxon>Basidiomycota</taxon>
        <taxon>Agaricomycotina</taxon>
        <taxon>Agaricomycetes</taxon>
        <taxon>Agaricomycetidae</taxon>
        <taxon>Agaricales</taxon>
        <taxon>Marasmiineae</taxon>
        <taxon>Mycenaceae</taxon>
        <taxon>Mycena</taxon>
    </lineage>
</organism>
<dbReference type="Proteomes" id="UP000623467">
    <property type="component" value="Unassembled WGS sequence"/>
</dbReference>